<organism evidence="2 3">
    <name type="scientific">Agaribacillus aureus</name>
    <dbReference type="NCBI Taxonomy" id="3051825"/>
    <lineage>
        <taxon>Bacteria</taxon>
        <taxon>Pseudomonadati</taxon>
        <taxon>Bacteroidota</taxon>
        <taxon>Cytophagia</taxon>
        <taxon>Cytophagales</taxon>
        <taxon>Splendidivirgaceae</taxon>
        <taxon>Agaribacillus</taxon>
    </lineage>
</organism>
<proteinExistence type="predicted"/>
<feature type="transmembrane region" description="Helical" evidence="1">
    <location>
        <begin position="223"/>
        <end position="241"/>
    </location>
</feature>
<keyword evidence="3" id="KW-1185">Reference proteome</keyword>
<feature type="transmembrane region" description="Helical" evidence="1">
    <location>
        <begin position="193"/>
        <end position="211"/>
    </location>
</feature>
<feature type="transmembrane region" description="Helical" evidence="1">
    <location>
        <begin position="118"/>
        <end position="138"/>
    </location>
</feature>
<evidence type="ECO:0008006" key="4">
    <source>
        <dbReference type="Google" id="ProtNLM"/>
    </source>
</evidence>
<gene>
    <name evidence="2" type="ORF">QQ020_25710</name>
</gene>
<feature type="transmembrane region" description="Helical" evidence="1">
    <location>
        <begin position="42"/>
        <end position="64"/>
    </location>
</feature>
<keyword evidence="1" id="KW-0472">Membrane</keyword>
<keyword evidence="1" id="KW-1133">Transmembrane helix</keyword>
<feature type="transmembrane region" description="Helical" evidence="1">
    <location>
        <begin position="12"/>
        <end position="30"/>
    </location>
</feature>
<evidence type="ECO:0000256" key="1">
    <source>
        <dbReference type="SAM" id="Phobius"/>
    </source>
</evidence>
<keyword evidence="1" id="KW-0812">Transmembrane</keyword>
<reference evidence="2" key="1">
    <citation type="submission" date="2023-06" db="EMBL/GenBank/DDBJ databases">
        <title>Genomic of Agaribacillus aureum.</title>
        <authorList>
            <person name="Wang G."/>
        </authorList>
    </citation>
    <scope>NUCLEOTIDE SEQUENCE</scope>
    <source>
        <strain evidence="2">BMA12</strain>
    </source>
</reference>
<name>A0ABT8LEL8_9BACT</name>
<evidence type="ECO:0000313" key="3">
    <source>
        <dbReference type="Proteomes" id="UP001172083"/>
    </source>
</evidence>
<dbReference type="EMBL" id="JAUJEB010000006">
    <property type="protein sequence ID" value="MDN5215501.1"/>
    <property type="molecule type" value="Genomic_DNA"/>
</dbReference>
<feature type="transmembrane region" description="Helical" evidence="1">
    <location>
        <begin position="170"/>
        <end position="187"/>
    </location>
</feature>
<dbReference type="Proteomes" id="UP001172083">
    <property type="component" value="Unassembled WGS sequence"/>
</dbReference>
<comment type="caution">
    <text evidence="2">The sequence shown here is derived from an EMBL/GenBank/DDBJ whole genome shotgun (WGS) entry which is preliminary data.</text>
</comment>
<sequence length="242" mass="27333">MSNRIAKIVSIVLHPLLMPTIVFAILLYFVPLAVKPLPDSAFFQILMVIFFLTYVLPLVSVSLIRLNYVVYFIRVLRLKYVKNMSYNDAIAVMNESEDYSGEFSAPKSIWMKTKEERVIPFIFITVYYGLCAYLFIAQWKFNDIFGVILVSITTTIFLVTLITTKWKISAHSAGIAGAFGFIMGVNLKYPDNQLLYPILALVVLAGLVMTSRLQLNDHDSKEVYAGALLGFAVSFGAIYFFV</sequence>
<evidence type="ECO:0000313" key="2">
    <source>
        <dbReference type="EMBL" id="MDN5215501.1"/>
    </source>
</evidence>
<feature type="transmembrane region" description="Helical" evidence="1">
    <location>
        <begin position="144"/>
        <end position="163"/>
    </location>
</feature>
<protein>
    <recommendedName>
        <fullName evidence="4">Phosphatase PAP2 family protein</fullName>
    </recommendedName>
</protein>
<accession>A0ABT8LEL8</accession>
<dbReference type="Gene3D" id="1.20.144.10">
    <property type="entry name" value="Phosphatidic acid phosphatase type 2/haloperoxidase"/>
    <property type="match status" value="1"/>
</dbReference>
<dbReference type="RefSeq" id="WP_346760831.1">
    <property type="nucleotide sequence ID" value="NZ_JAUJEB010000006.1"/>
</dbReference>